<evidence type="ECO:0008006" key="6">
    <source>
        <dbReference type="Google" id="ProtNLM"/>
    </source>
</evidence>
<evidence type="ECO:0000256" key="3">
    <source>
        <dbReference type="SAM" id="Phobius"/>
    </source>
</evidence>
<keyword evidence="3" id="KW-1133">Transmembrane helix</keyword>
<evidence type="ECO:0000313" key="4">
    <source>
        <dbReference type="EMBL" id="UPM42270.1"/>
    </source>
</evidence>
<feature type="transmembrane region" description="Helical" evidence="3">
    <location>
        <begin position="462"/>
        <end position="481"/>
    </location>
</feature>
<feature type="region of interest" description="Disordered" evidence="2">
    <location>
        <begin position="316"/>
        <end position="346"/>
    </location>
</feature>
<evidence type="ECO:0000256" key="1">
    <source>
        <dbReference type="ARBA" id="ARBA00006962"/>
    </source>
</evidence>
<organism evidence="4 5">
    <name type="scientific">Halocatena salina</name>
    <dbReference type="NCBI Taxonomy" id="2934340"/>
    <lineage>
        <taxon>Archaea</taxon>
        <taxon>Methanobacteriati</taxon>
        <taxon>Methanobacteriota</taxon>
        <taxon>Stenosarchaea group</taxon>
        <taxon>Halobacteria</taxon>
        <taxon>Halobacteriales</taxon>
        <taxon>Natronomonadaceae</taxon>
        <taxon>Halocatena</taxon>
    </lineage>
</organism>
<dbReference type="Proteomes" id="UP000831768">
    <property type="component" value="Chromosome"/>
</dbReference>
<dbReference type="EMBL" id="CP096019">
    <property type="protein sequence ID" value="UPM42270.1"/>
    <property type="molecule type" value="Genomic_DNA"/>
</dbReference>
<keyword evidence="3" id="KW-0472">Membrane</keyword>
<dbReference type="PANTHER" id="PTHR21015:SF22">
    <property type="entry name" value="GLYCOSYLTRANSFERASE"/>
    <property type="match status" value="1"/>
</dbReference>
<feature type="compositionally biased region" description="Polar residues" evidence="2">
    <location>
        <begin position="335"/>
        <end position="346"/>
    </location>
</feature>
<sequence length="495" mass="52611">MQPTIAVAHYPEGAGHATRMLAVGTELEKLGANVLMAGGGNGSEFVKLNGYDEFEPTTVNYIDTYQGGSMSHVLTESVPGSVRRVADYVDWLHRMDPDALVTDDMFAAMAAQKAGVPLYVVKHDMPGLYQDPLERAGAFFHTRFQLATAREFFYPVVCPSSEIDPTGVTRVPPIALDGERDPIDAGDVVCVPSQYSDFDRIAVQLRRQGYDVLNVGADDWDAVPSLLPYIRGADAVVCSGYSTIMDAAVAGTPCVIHPETTEQQAVAEWIDRSDVTGFTVANDAIDVLTAVQSPPEPPTYANGGSEIATAVIEDLQESDTRSTPSDRAVSEPDSEQQSWSTPQTNASVESVHSQLLARGKQVIGATIGAVGLAGLVAQRVTAHNSYTAIERSLPTYAGTVGEPFLIGSVLVFLLGMIGARSNAGISSSVVLASGPVVGWAITHWTVPTTAPQYAVTFPLEMALLYGGTFGTLGYLVGRSLGRLPGKNRTRSGSVR</sequence>
<gene>
    <name evidence="4" type="ORF">MW046_09900</name>
</gene>
<keyword evidence="5" id="KW-1185">Reference proteome</keyword>
<dbReference type="KEGG" id="haad:MW046_09900"/>
<name>A0A8T9ZZN6_9EURY</name>
<dbReference type="SUPFAM" id="SSF53756">
    <property type="entry name" value="UDP-Glycosyltransferase/glycogen phosphorylase"/>
    <property type="match status" value="1"/>
</dbReference>
<dbReference type="RefSeq" id="WP_247992945.1">
    <property type="nucleotide sequence ID" value="NZ_CP096019.1"/>
</dbReference>
<keyword evidence="3" id="KW-0812">Transmembrane</keyword>
<dbReference type="PANTHER" id="PTHR21015">
    <property type="entry name" value="UDP-N-ACETYLGLUCOSAMINE--N-ACETYLMURAMYL-(PENTAPEPTIDE) PYROPHOSPHORYL-UNDECAPRENOL N-ACETYLGLUCOSAMINE TRANSFERASE 1"/>
    <property type="match status" value="1"/>
</dbReference>
<dbReference type="GO" id="GO:0016757">
    <property type="term" value="F:glycosyltransferase activity"/>
    <property type="evidence" value="ECO:0007669"/>
    <property type="project" value="TreeGrafter"/>
</dbReference>
<dbReference type="Gene3D" id="3.40.50.2000">
    <property type="entry name" value="Glycogen Phosphorylase B"/>
    <property type="match status" value="2"/>
</dbReference>
<dbReference type="AlphaFoldDB" id="A0A8T9ZZN6"/>
<feature type="transmembrane region" description="Helical" evidence="3">
    <location>
        <begin position="423"/>
        <end position="442"/>
    </location>
</feature>
<feature type="transmembrane region" description="Helical" evidence="3">
    <location>
        <begin position="396"/>
        <end position="416"/>
    </location>
</feature>
<reference evidence="4" key="1">
    <citation type="submission" date="2022-04" db="EMBL/GenBank/DDBJ databases">
        <title>Halocatena sp. nov., isolated from a salt lake.</title>
        <authorList>
            <person name="Cui H.-L."/>
        </authorList>
    </citation>
    <scope>NUCLEOTIDE SEQUENCE</scope>
    <source>
        <strain evidence="4">AD-1</strain>
    </source>
</reference>
<accession>A0A8T9ZZN6</accession>
<comment type="similarity">
    <text evidence="1">Belongs to the glycosyltransferase 28 family.</text>
</comment>
<dbReference type="GeneID" id="71928361"/>
<protein>
    <recommendedName>
        <fullName evidence="6">Glycosyltransferase</fullName>
    </recommendedName>
</protein>
<evidence type="ECO:0000256" key="2">
    <source>
        <dbReference type="SAM" id="MobiDB-lite"/>
    </source>
</evidence>
<evidence type="ECO:0000313" key="5">
    <source>
        <dbReference type="Proteomes" id="UP000831768"/>
    </source>
</evidence>
<proteinExistence type="inferred from homology"/>